<proteinExistence type="predicted"/>
<dbReference type="InterPro" id="IPR047198">
    <property type="entry name" value="DDP-like_NUDIX"/>
</dbReference>
<dbReference type="GO" id="GO:0046872">
    <property type="term" value="F:metal ion binding"/>
    <property type="evidence" value="ECO:0007669"/>
    <property type="project" value="UniProtKB-KW"/>
</dbReference>
<accession>A0AAE8L986</accession>
<dbReference type="InterPro" id="IPR000086">
    <property type="entry name" value="NUDIX_hydrolase_dom"/>
</dbReference>
<protein>
    <submittedName>
        <fullName evidence="8">ADP-ribose pyrophosphatase YjhB, NUDIX family</fullName>
    </submittedName>
    <submittedName>
        <fullName evidence="7">NUDIX hydrolase</fullName>
        <ecNumber evidence="7">3.6.1.17</ecNumber>
    </submittedName>
</protein>
<reference evidence="8 10" key="2">
    <citation type="submission" date="2016-10" db="EMBL/GenBank/DDBJ databases">
        <authorList>
            <person name="Varghese N."/>
            <person name="Submissions S."/>
        </authorList>
    </citation>
    <scope>NUCLEOTIDE SEQUENCE [LARGE SCALE GENOMIC DNA]</scope>
    <source>
        <strain evidence="8 10">CBMB27</strain>
    </source>
</reference>
<dbReference type="GO" id="GO:0005737">
    <property type="term" value="C:cytoplasm"/>
    <property type="evidence" value="ECO:0007669"/>
    <property type="project" value="TreeGrafter"/>
</dbReference>
<comment type="cofactor">
    <cofactor evidence="1">
        <name>Mg(2+)</name>
        <dbReference type="ChEBI" id="CHEBI:18420"/>
    </cofactor>
</comment>
<evidence type="ECO:0000256" key="4">
    <source>
        <dbReference type="ARBA" id="ARBA00022842"/>
    </source>
</evidence>
<dbReference type="EMBL" id="CP015367">
    <property type="protein sequence ID" value="APT33056.1"/>
    <property type="molecule type" value="Genomic_DNA"/>
</dbReference>
<evidence type="ECO:0000259" key="6">
    <source>
        <dbReference type="PROSITE" id="PS51462"/>
    </source>
</evidence>
<dbReference type="PANTHER" id="PTHR12629:SF0">
    <property type="entry name" value="DIPHOSPHOINOSITOL-POLYPHOSPHATE DIPHOSPHATASE"/>
    <property type="match status" value="1"/>
</dbReference>
<evidence type="ECO:0000256" key="2">
    <source>
        <dbReference type="ARBA" id="ARBA00022723"/>
    </source>
</evidence>
<evidence type="ECO:0000256" key="1">
    <source>
        <dbReference type="ARBA" id="ARBA00001946"/>
    </source>
</evidence>
<evidence type="ECO:0000256" key="3">
    <source>
        <dbReference type="ARBA" id="ARBA00022801"/>
    </source>
</evidence>
<keyword evidence="4" id="KW-0460">Magnesium</keyword>
<evidence type="ECO:0000313" key="8">
    <source>
        <dbReference type="EMBL" id="SFH57315.1"/>
    </source>
</evidence>
<feature type="domain" description="Nudix hydrolase" evidence="6">
    <location>
        <begin position="41"/>
        <end position="173"/>
    </location>
</feature>
<dbReference type="PROSITE" id="PS51462">
    <property type="entry name" value="NUDIX"/>
    <property type="match status" value="1"/>
</dbReference>
<evidence type="ECO:0000313" key="10">
    <source>
        <dbReference type="Proteomes" id="UP000199140"/>
    </source>
</evidence>
<gene>
    <name evidence="7" type="ORF">MCBMB27_03765</name>
    <name evidence="8" type="ORF">SAMN05192567_1339</name>
</gene>
<keyword evidence="9" id="KW-1185">Reference proteome</keyword>
<sequence length="181" mass="20853">MQKQHQKPRPPTSPRSALKTSSKRPNVKKLLRKAHVKPLKPLKQVAALPFRVDAEGRIEILLITSRDTGRWIIPKGWPMSGRKAHQAAEREAFEEAGLKGQIAASPVGRYHYQKRFDHGRAFPCMVRVYPLRVEAQHARWPEQDQRTLRWFPPEEAARLVHEDELQELLADFAVRPVESHG</sequence>
<dbReference type="EMBL" id="FOPK01000033">
    <property type="protein sequence ID" value="SFH57315.1"/>
    <property type="molecule type" value="Genomic_DNA"/>
</dbReference>
<evidence type="ECO:0000313" key="9">
    <source>
        <dbReference type="Proteomes" id="UP000185487"/>
    </source>
</evidence>
<dbReference type="Proteomes" id="UP000199140">
    <property type="component" value="Unassembled WGS sequence"/>
</dbReference>
<dbReference type="SUPFAM" id="SSF55811">
    <property type="entry name" value="Nudix"/>
    <property type="match status" value="1"/>
</dbReference>
<dbReference type="GO" id="GO:0004081">
    <property type="term" value="F:bis(5'-nucleosyl)-tetraphosphatase (asymmetrical) activity"/>
    <property type="evidence" value="ECO:0007669"/>
    <property type="project" value="UniProtKB-EC"/>
</dbReference>
<evidence type="ECO:0000313" key="7">
    <source>
        <dbReference type="EMBL" id="APT33056.1"/>
    </source>
</evidence>
<dbReference type="Proteomes" id="UP000185487">
    <property type="component" value="Chromosome"/>
</dbReference>
<dbReference type="InterPro" id="IPR015797">
    <property type="entry name" value="NUDIX_hydrolase-like_dom_sf"/>
</dbReference>
<dbReference type="Gene3D" id="3.90.79.10">
    <property type="entry name" value="Nucleoside Triphosphate Pyrophosphohydrolase"/>
    <property type="match status" value="1"/>
</dbReference>
<dbReference type="Pfam" id="PF00293">
    <property type="entry name" value="NUDIX"/>
    <property type="match status" value="1"/>
</dbReference>
<dbReference type="KEGG" id="mphy:MCBMB27_03765"/>
<evidence type="ECO:0000256" key="5">
    <source>
        <dbReference type="SAM" id="MobiDB-lite"/>
    </source>
</evidence>
<feature type="region of interest" description="Disordered" evidence="5">
    <location>
        <begin position="1"/>
        <end position="27"/>
    </location>
</feature>
<organism evidence="8 10">
    <name type="scientific">Methylobacterium phyllosphaerae</name>
    <dbReference type="NCBI Taxonomy" id="418223"/>
    <lineage>
        <taxon>Bacteria</taxon>
        <taxon>Pseudomonadati</taxon>
        <taxon>Pseudomonadota</taxon>
        <taxon>Alphaproteobacteria</taxon>
        <taxon>Hyphomicrobiales</taxon>
        <taxon>Methylobacteriaceae</taxon>
        <taxon>Methylobacterium</taxon>
    </lineage>
</organism>
<dbReference type="PANTHER" id="PTHR12629">
    <property type="entry name" value="DIPHOSPHOINOSITOL POLYPHOSPHATE PHOSPHOHYDROLASE"/>
    <property type="match status" value="1"/>
</dbReference>
<keyword evidence="3 7" id="KW-0378">Hydrolase</keyword>
<dbReference type="EC" id="3.6.1.17" evidence="7"/>
<dbReference type="CDD" id="cd04666">
    <property type="entry name" value="NUDIX_DIPP2_like_Nudt4"/>
    <property type="match status" value="1"/>
</dbReference>
<dbReference type="AlphaFoldDB" id="A0AAE8L986"/>
<keyword evidence="2" id="KW-0479">Metal-binding</keyword>
<name>A0AAE8L986_9HYPH</name>
<reference evidence="7 9" key="1">
    <citation type="submission" date="2016-04" db="EMBL/GenBank/DDBJ databases">
        <title>Complete genome sequencing and analysis of CBMB27, Methylobacterium phyllosphaerae isolated from leaf tissues of rice (Oryza sativa L.).</title>
        <authorList>
            <person name="Lee Y."/>
            <person name="Hwangbo K."/>
            <person name="Chung H."/>
            <person name="Yoo J."/>
            <person name="Kim K.Y."/>
            <person name="Sa T.M."/>
            <person name="Um Y."/>
            <person name="Madhaiyan M."/>
        </authorList>
    </citation>
    <scope>NUCLEOTIDE SEQUENCE [LARGE SCALE GENOMIC DNA]</scope>
    <source>
        <strain evidence="7 9">CBMB27</strain>
    </source>
</reference>